<keyword evidence="2" id="KW-1185">Reference proteome</keyword>
<evidence type="ECO:0000313" key="1">
    <source>
        <dbReference type="EMBL" id="MBB3996899.1"/>
    </source>
</evidence>
<gene>
    <name evidence="1" type="ORF">GGR04_000720</name>
</gene>
<name>A0A7W6EFG6_9HYPH</name>
<evidence type="ECO:0000313" key="2">
    <source>
        <dbReference type="Proteomes" id="UP000542776"/>
    </source>
</evidence>
<dbReference type="SUPFAM" id="SSF47413">
    <property type="entry name" value="lambda repressor-like DNA-binding domains"/>
    <property type="match status" value="1"/>
</dbReference>
<dbReference type="GO" id="GO:0003677">
    <property type="term" value="F:DNA binding"/>
    <property type="evidence" value="ECO:0007669"/>
    <property type="project" value="InterPro"/>
</dbReference>
<dbReference type="InterPro" id="IPR010982">
    <property type="entry name" value="Lambda_DNA-bd_dom_sf"/>
</dbReference>
<proteinExistence type="predicted"/>
<protein>
    <submittedName>
        <fullName evidence="1">Uncharacterized protein</fullName>
    </submittedName>
</protein>
<dbReference type="AlphaFoldDB" id="A0A7W6EFG6"/>
<comment type="caution">
    <text evidence="1">The sequence shown here is derived from an EMBL/GenBank/DDBJ whole genome shotgun (WGS) entry which is preliminary data.</text>
</comment>
<sequence length="95" mass="10151">MAQEPVLTVSDLISRLGGLAQAAKLFGVSMQTVGNWRIRERIPSRFYFTHVAVLSECELSAPPKLWGFSNDMENGAGATECPVPVAAHAAHGGAR</sequence>
<organism evidence="1 2">
    <name type="scientific">Aureimonas pseudogalii</name>
    <dbReference type="NCBI Taxonomy" id="1744844"/>
    <lineage>
        <taxon>Bacteria</taxon>
        <taxon>Pseudomonadati</taxon>
        <taxon>Pseudomonadota</taxon>
        <taxon>Alphaproteobacteria</taxon>
        <taxon>Hyphomicrobiales</taxon>
        <taxon>Aurantimonadaceae</taxon>
        <taxon>Aureimonas</taxon>
    </lineage>
</organism>
<dbReference type="RefSeq" id="WP_183197916.1">
    <property type="nucleotide sequence ID" value="NZ_JACIEK010000001.1"/>
</dbReference>
<reference evidence="1 2" key="1">
    <citation type="submission" date="2020-08" db="EMBL/GenBank/DDBJ databases">
        <title>Genomic Encyclopedia of Type Strains, Phase IV (KMG-IV): sequencing the most valuable type-strain genomes for metagenomic binning, comparative biology and taxonomic classification.</title>
        <authorList>
            <person name="Goeker M."/>
        </authorList>
    </citation>
    <scope>NUCLEOTIDE SEQUENCE [LARGE SCALE GENOMIC DNA]</scope>
    <source>
        <strain evidence="1 2">DSM 102238</strain>
    </source>
</reference>
<dbReference type="EMBL" id="JACIEK010000001">
    <property type="protein sequence ID" value="MBB3996899.1"/>
    <property type="molecule type" value="Genomic_DNA"/>
</dbReference>
<dbReference type="Proteomes" id="UP000542776">
    <property type="component" value="Unassembled WGS sequence"/>
</dbReference>
<dbReference type="Gene3D" id="1.10.260.40">
    <property type="entry name" value="lambda repressor-like DNA-binding domains"/>
    <property type="match status" value="1"/>
</dbReference>
<accession>A0A7W6EFG6</accession>